<reference evidence="1" key="1">
    <citation type="journal article" date="2020" name="Stud. Mycol.">
        <title>101 Dothideomycetes genomes: a test case for predicting lifestyles and emergence of pathogens.</title>
        <authorList>
            <person name="Haridas S."/>
            <person name="Albert R."/>
            <person name="Binder M."/>
            <person name="Bloem J."/>
            <person name="Labutti K."/>
            <person name="Salamov A."/>
            <person name="Andreopoulos B."/>
            <person name="Baker S."/>
            <person name="Barry K."/>
            <person name="Bills G."/>
            <person name="Bluhm B."/>
            <person name="Cannon C."/>
            <person name="Castanera R."/>
            <person name="Culley D."/>
            <person name="Daum C."/>
            <person name="Ezra D."/>
            <person name="Gonzalez J."/>
            <person name="Henrissat B."/>
            <person name="Kuo A."/>
            <person name="Liang C."/>
            <person name="Lipzen A."/>
            <person name="Lutzoni F."/>
            <person name="Magnuson J."/>
            <person name="Mondo S."/>
            <person name="Nolan M."/>
            <person name="Ohm R."/>
            <person name="Pangilinan J."/>
            <person name="Park H.-J."/>
            <person name="Ramirez L."/>
            <person name="Alfaro M."/>
            <person name="Sun H."/>
            <person name="Tritt A."/>
            <person name="Yoshinaga Y."/>
            <person name="Zwiers L.-H."/>
            <person name="Turgeon B."/>
            <person name="Goodwin S."/>
            <person name="Spatafora J."/>
            <person name="Crous P."/>
            <person name="Grigoriev I."/>
        </authorList>
    </citation>
    <scope>NUCLEOTIDE SEQUENCE</scope>
    <source>
        <strain evidence="1">ATCC 200398</strain>
    </source>
</reference>
<name>A0ACB6RE53_9PLEO</name>
<keyword evidence="2" id="KW-1185">Reference proteome</keyword>
<dbReference type="EMBL" id="MU003494">
    <property type="protein sequence ID" value="KAF2476600.1"/>
    <property type="molecule type" value="Genomic_DNA"/>
</dbReference>
<dbReference type="Proteomes" id="UP000799755">
    <property type="component" value="Unassembled WGS sequence"/>
</dbReference>
<proteinExistence type="predicted"/>
<evidence type="ECO:0000313" key="1">
    <source>
        <dbReference type="EMBL" id="KAF2476600.1"/>
    </source>
</evidence>
<comment type="caution">
    <text evidence="1">The sequence shown here is derived from an EMBL/GenBank/DDBJ whole genome shotgun (WGS) entry which is preliminary data.</text>
</comment>
<organism evidence="1 2">
    <name type="scientific">Lindgomyces ingoldianus</name>
    <dbReference type="NCBI Taxonomy" id="673940"/>
    <lineage>
        <taxon>Eukaryota</taxon>
        <taxon>Fungi</taxon>
        <taxon>Dikarya</taxon>
        <taxon>Ascomycota</taxon>
        <taxon>Pezizomycotina</taxon>
        <taxon>Dothideomycetes</taxon>
        <taxon>Pleosporomycetidae</taxon>
        <taxon>Pleosporales</taxon>
        <taxon>Lindgomycetaceae</taxon>
        <taxon>Lindgomyces</taxon>
    </lineage>
</organism>
<gene>
    <name evidence="1" type="ORF">BDR25DRAFT_375597</name>
</gene>
<protein>
    <submittedName>
        <fullName evidence="1">Uncharacterized protein</fullName>
    </submittedName>
</protein>
<sequence length="208" mass="23051">MFLFICLFLAFVATACTAGRACKPFPPSMLEFSAQFEQPKPPLVNPEFKTNFIQHKWNENVSHITAGFIYNSPSQGLVRVDHAYEGGLASSSFNYSNVTDAGLVDNTVTTFLGSSEKTEVWRGYVNSNFPLFLESILVESGAIFTGLAKRDLVTEWTASWSIMYQGVIPVTVYVNGCNNVVGYDYFTPSERTRVVTEFFSTTAGAVRI</sequence>
<accession>A0ACB6RE53</accession>
<evidence type="ECO:0000313" key="2">
    <source>
        <dbReference type="Proteomes" id="UP000799755"/>
    </source>
</evidence>